<sequence>MVHAPATLVDLKRQAFIPLRLAAACRRGSLRAPACRLLLHCVNAAGMRFCCGSVAVLHGSAYLPRLRSSLLAANILSYYALKMRTHPPVLPCLNTCAATCRHHQFVNSVPAPVPQSTEPIIF</sequence>
<evidence type="ECO:0000313" key="2">
    <source>
        <dbReference type="Proteomes" id="UP000887013"/>
    </source>
</evidence>
<proteinExistence type="predicted"/>
<keyword evidence="2" id="KW-1185">Reference proteome</keyword>
<dbReference type="AlphaFoldDB" id="A0A8X6MXP7"/>
<comment type="caution">
    <text evidence="1">The sequence shown here is derived from an EMBL/GenBank/DDBJ whole genome shotgun (WGS) entry which is preliminary data.</text>
</comment>
<reference evidence="1" key="1">
    <citation type="submission" date="2020-08" db="EMBL/GenBank/DDBJ databases">
        <title>Multicomponent nature underlies the extraordinary mechanical properties of spider dragline silk.</title>
        <authorList>
            <person name="Kono N."/>
            <person name="Nakamura H."/>
            <person name="Mori M."/>
            <person name="Yoshida Y."/>
            <person name="Ohtoshi R."/>
            <person name="Malay A.D."/>
            <person name="Moran D.A.P."/>
            <person name="Tomita M."/>
            <person name="Numata K."/>
            <person name="Arakawa K."/>
        </authorList>
    </citation>
    <scope>NUCLEOTIDE SEQUENCE</scope>
</reference>
<accession>A0A8X6MXP7</accession>
<evidence type="ECO:0000313" key="1">
    <source>
        <dbReference type="EMBL" id="GFS83031.1"/>
    </source>
</evidence>
<gene>
    <name evidence="1" type="ORF">NPIL_631361</name>
</gene>
<name>A0A8X6MXP7_NEPPI</name>
<protein>
    <submittedName>
        <fullName evidence="1">Uncharacterized protein</fullName>
    </submittedName>
</protein>
<dbReference type="EMBL" id="BMAW01051882">
    <property type="protein sequence ID" value="GFS83031.1"/>
    <property type="molecule type" value="Genomic_DNA"/>
</dbReference>
<dbReference type="Proteomes" id="UP000887013">
    <property type="component" value="Unassembled WGS sequence"/>
</dbReference>
<organism evidence="1 2">
    <name type="scientific">Nephila pilipes</name>
    <name type="common">Giant wood spider</name>
    <name type="synonym">Nephila maculata</name>
    <dbReference type="NCBI Taxonomy" id="299642"/>
    <lineage>
        <taxon>Eukaryota</taxon>
        <taxon>Metazoa</taxon>
        <taxon>Ecdysozoa</taxon>
        <taxon>Arthropoda</taxon>
        <taxon>Chelicerata</taxon>
        <taxon>Arachnida</taxon>
        <taxon>Araneae</taxon>
        <taxon>Araneomorphae</taxon>
        <taxon>Entelegynae</taxon>
        <taxon>Araneoidea</taxon>
        <taxon>Nephilidae</taxon>
        <taxon>Nephila</taxon>
    </lineage>
</organism>